<reference evidence="7 8" key="1">
    <citation type="submission" date="2015-04" db="EMBL/GenBank/DDBJ databases">
        <title>Complete genome sequence of Schizopora paradoxa KUC8140, a cosmopolitan wood degrader in East Asia.</title>
        <authorList>
            <consortium name="DOE Joint Genome Institute"/>
            <person name="Min B."/>
            <person name="Park H."/>
            <person name="Jang Y."/>
            <person name="Kim J.-J."/>
            <person name="Kim K.H."/>
            <person name="Pangilinan J."/>
            <person name="Lipzen A."/>
            <person name="Riley R."/>
            <person name="Grigoriev I.V."/>
            <person name="Spatafora J.W."/>
            <person name="Choi I.-G."/>
        </authorList>
    </citation>
    <scope>NUCLEOTIDE SEQUENCE [LARGE SCALE GENOMIC DNA]</scope>
    <source>
        <strain evidence="7 8">KUC8140</strain>
    </source>
</reference>
<dbReference type="Pfam" id="PF00106">
    <property type="entry name" value="adh_short"/>
    <property type="match status" value="1"/>
</dbReference>
<dbReference type="PRINTS" id="PR00080">
    <property type="entry name" value="SDRFAMILY"/>
</dbReference>
<dbReference type="PANTHER" id="PTHR42879">
    <property type="entry name" value="3-OXOACYL-(ACYL-CARRIER-PROTEIN) REDUCTASE"/>
    <property type="match status" value="1"/>
</dbReference>
<keyword evidence="8" id="KW-1185">Reference proteome</keyword>
<organism evidence="7 8">
    <name type="scientific">Schizopora paradoxa</name>
    <dbReference type="NCBI Taxonomy" id="27342"/>
    <lineage>
        <taxon>Eukaryota</taxon>
        <taxon>Fungi</taxon>
        <taxon>Dikarya</taxon>
        <taxon>Basidiomycota</taxon>
        <taxon>Agaricomycotina</taxon>
        <taxon>Agaricomycetes</taxon>
        <taxon>Hymenochaetales</taxon>
        <taxon>Schizoporaceae</taxon>
        <taxon>Schizopora</taxon>
    </lineage>
</organism>
<dbReference type="GO" id="GO:0032787">
    <property type="term" value="P:monocarboxylic acid metabolic process"/>
    <property type="evidence" value="ECO:0007669"/>
    <property type="project" value="UniProtKB-ARBA"/>
</dbReference>
<dbReference type="Gene3D" id="3.40.50.720">
    <property type="entry name" value="NAD(P)-binding Rossmann-like Domain"/>
    <property type="match status" value="1"/>
</dbReference>
<proteinExistence type="inferred from homology"/>
<gene>
    <name evidence="7" type="ORF">SCHPADRAFT_901168</name>
</gene>
<dbReference type="InterPro" id="IPR002347">
    <property type="entry name" value="SDR_fam"/>
</dbReference>
<dbReference type="STRING" id="27342.A0A0H2SIB4"/>
<dbReference type="InterPro" id="IPR020904">
    <property type="entry name" value="Sc_DH/Rdtase_CS"/>
</dbReference>
<dbReference type="EC" id="1.1.1.100" evidence="2"/>
<evidence type="ECO:0000256" key="3">
    <source>
        <dbReference type="ARBA" id="ARBA00022857"/>
    </source>
</evidence>
<comment type="similarity">
    <text evidence="1 6">Belongs to the short-chain dehydrogenases/reductases (SDR) family.</text>
</comment>
<evidence type="ECO:0000256" key="4">
    <source>
        <dbReference type="ARBA" id="ARBA00023002"/>
    </source>
</evidence>
<evidence type="ECO:0000256" key="6">
    <source>
        <dbReference type="RuleBase" id="RU000363"/>
    </source>
</evidence>
<dbReference type="FunFam" id="3.40.50.720:FF:000173">
    <property type="entry name" value="3-oxoacyl-[acyl-carrier protein] reductase"/>
    <property type="match status" value="1"/>
</dbReference>
<dbReference type="SUPFAM" id="SSF51735">
    <property type="entry name" value="NAD(P)-binding Rossmann-fold domains"/>
    <property type="match status" value="1"/>
</dbReference>
<dbReference type="PROSITE" id="PS00061">
    <property type="entry name" value="ADH_SHORT"/>
    <property type="match status" value="1"/>
</dbReference>
<evidence type="ECO:0000313" key="8">
    <source>
        <dbReference type="Proteomes" id="UP000053477"/>
    </source>
</evidence>
<dbReference type="AlphaFoldDB" id="A0A0H2SIB4"/>
<evidence type="ECO:0000256" key="1">
    <source>
        <dbReference type="ARBA" id="ARBA00006484"/>
    </source>
</evidence>
<dbReference type="CDD" id="cd05233">
    <property type="entry name" value="SDR_c"/>
    <property type="match status" value="1"/>
</dbReference>
<dbReference type="OrthoDB" id="1888931at2759"/>
<evidence type="ECO:0000313" key="7">
    <source>
        <dbReference type="EMBL" id="KLO16846.1"/>
    </source>
</evidence>
<dbReference type="InterPro" id="IPR036291">
    <property type="entry name" value="NAD(P)-bd_dom_sf"/>
</dbReference>
<dbReference type="PANTHER" id="PTHR42879:SF2">
    <property type="entry name" value="3-OXOACYL-[ACYL-CARRIER-PROTEIN] REDUCTASE FABG"/>
    <property type="match status" value="1"/>
</dbReference>
<keyword evidence="3" id="KW-0521">NADP</keyword>
<dbReference type="InterPro" id="IPR050259">
    <property type="entry name" value="SDR"/>
</dbReference>
<dbReference type="GO" id="GO:0004316">
    <property type="term" value="F:3-oxoacyl-[acyl-carrier-protein] reductase (NADPH) activity"/>
    <property type="evidence" value="ECO:0007669"/>
    <property type="project" value="UniProtKB-EC"/>
</dbReference>
<dbReference type="InParanoid" id="A0A0H2SIB4"/>
<evidence type="ECO:0000256" key="5">
    <source>
        <dbReference type="ARBA" id="ARBA00048508"/>
    </source>
</evidence>
<evidence type="ECO:0000256" key="2">
    <source>
        <dbReference type="ARBA" id="ARBA00012948"/>
    </source>
</evidence>
<name>A0A0H2SIB4_9AGAM</name>
<dbReference type="EMBL" id="KQ085911">
    <property type="protein sequence ID" value="KLO16846.1"/>
    <property type="molecule type" value="Genomic_DNA"/>
</dbReference>
<sequence length="254" mass="27187">MNSLTGKVALITGCTGGIGKATARSLARLGCSIAIHYNSASHELVTALCEELRAFGVKAEAFQADLSDYDGARKLHREVVEKMGNPDVLFNNAGIMGKFLGLEGSIYDITPELFERTWRTNTGTHFLLTQLCLPHMEEKKFGRIIFNSSVAAGTGGGVGPHYASSKSAMHGLLHWIAARYAKDGITCNAVAPALIEGTNMLSDNHAIDTLKHRIPVGRLGRAEEIAAVVELFVTNAYLTNKIIVADGGMVPSAF</sequence>
<protein>
    <recommendedName>
        <fullName evidence="2">3-oxoacyl-[acyl-carrier-protein] reductase</fullName>
        <ecNumber evidence="2">1.1.1.100</ecNumber>
    </recommendedName>
</protein>
<dbReference type="Proteomes" id="UP000053477">
    <property type="component" value="Unassembled WGS sequence"/>
</dbReference>
<keyword evidence="4" id="KW-0560">Oxidoreductase</keyword>
<accession>A0A0H2SIB4</accession>
<dbReference type="PRINTS" id="PR00081">
    <property type="entry name" value="GDHRDH"/>
</dbReference>
<comment type="catalytic activity">
    <reaction evidence="5">
        <text>a (3R)-hydroxyacyl-[ACP] + NADP(+) = a 3-oxoacyl-[ACP] + NADPH + H(+)</text>
        <dbReference type="Rhea" id="RHEA:17397"/>
        <dbReference type="Rhea" id="RHEA-COMP:9916"/>
        <dbReference type="Rhea" id="RHEA-COMP:9945"/>
        <dbReference type="ChEBI" id="CHEBI:15378"/>
        <dbReference type="ChEBI" id="CHEBI:57783"/>
        <dbReference type="ChEBI" id="CHEBI:58349"/>
        <dbReference type="ChEBI" id="CHEBI:78776"/>
        <dbReference type="ChEBI" id="CHEBI:78827"/>
        <dbReference type="EC" id="1.1.1.100"/>
    </reaction>
</comment>